<keyword evidence="3" id="KW-0813">Transport</keyword>
<evidence type="ECO:0000256" key="4">
    <source>
        <dbReference type="ARBA" id="ARBA00022475"/>
    </source>
</evidence>
<keyword evidence="12" id="KW-1185">Reference proteome</keyword>
<evidence type="ECO:0000256" key="8">
    <source>
        <dbReference type="ARBA" id="ARBA00023136"/>
    </source>
</evidence>
<comment type="caution">
    <text evidence="11">The sequence shown here is derived from an EMBL/GenBank/DDBJ whole genome shotgun (WGS) entry which is preliminary data.</text>
</comment>
<keyword evidence="8 9" id="KW-0472">Membrane</keyword>
<evidence type="ECO:0000256" key="3">
    <source>
        <dbReference type="ARBA" id="ARBA00022448"/>
    </source>
</evidence>
<evidence type="ECO:0000256" key="1">
    <source>
        <dbReference type="ARBA" id="ARBA00004651"/>
    </source>
</evidence>
<dbReference type="PANTHER" id="PTHR30413:SF10">
    <property type="entry name" value="CAPSULE POLYSACCHARIDE EXPORT INNER-MEMBRANE PROTEIN CTRC"/>
    <property type="match status" value="1"/>
</dbReference>
<keyword evidence="7" id="KW-0762">Sugar transport</keyword>
<feature type="transmembrane region" description="Helical" evidence="9">
    <location>
        <begin position="144"/>
        <end position="170"/>
    </location>
</feature>
<dbReference type="PANTHER" id="PTHR30413">
    <property type="entry name" value="INNER MEMBRANE TRANSPORT PERMEASE"/>
    <property type="match status" value="1"/>
</dbReference>
<feature type="transmembrane region" description="Helical" evidence="9">
    <location>
        <begin position="231"/>
        <end position="255"/>
    </location>
</feature>
<name>A0ABU7LQE4_9PROT</name>
<comment type="similarity">
    <text evidence="2">Belongs to the ABC-2 integral membrane protein family.</text>
</comment>
<evidence type="ECO:0000256" key="2">
    <source>
        <dbReference type="ARBA" id="ARBA00007783"/>
    </source>
</evidence>
<feature type="transmembrane region" description="Helical" evidence="9">
    <location>
        <begin position="117"/>
        <end position="138"/>
    </location>
</feature>
<evidence type="ECO:0000256" key="5">
    <source>
        <dbReference type="ARBA" id="ARBA00022692"/>
    </source>
</evidence>
<evidence type="ECO:0000259" key="10">
    <source>
        <dbReference type="Pfam" id="PF01061"/>
    </source>
</evidence>
<dbReference type="Pfam" id="PF01061">
    <property type="entry name" value="ABC2_membrane"/>
    <property type="match status" value="1"/>
</dbReference>
<organism evidence="11 12">
    <name type="scientific">Hyphobacterium lacteum</name>
    <dbReference type="NCBI Taxonomy" id="3116575"/>
    <lineage>
        <taxon>Bacteria</taxon>
        <taxon>Pseudomonadati</taxon>
        <taxon>Pseudomonadota</taxon>
        <taxon>Alphaproteobacteria</taxon>
        <taxon>Maricaulales</taxon>
        <taxon>Maricaulaceae</taxon>
        <taxon>Hyphobacterium</taxon>
    </lineage>
</organism>
<feature type="transmembrane region" description="Helical" evidence="9">
    <location>
        <begin position="70"/>
        <end position="96"/>
    </location>
</feature>
<evidence type="ECO:0000256" key="6">
    <source>
        <dbReference type="ARBA" id="ARBA00022989"/>
    </source>
</evidence>
<dbReference type="Proteomes" id="UP001354971">
    <property type="component" value="Unassembled WGS sequence"/>
</dbReference>
<dbReference type="RefSeq" id="WP_330198517.1">
    <property type="nucleotide sequence ID" value="NZ_JAZDRP010000003.1"/>
</dbReference>
<accession>A0ABU7LQE4</accession>
<reference evidence="11 12" key="1">
    <citation type="submission" date="2024-01" db="EMBL/GenBank/DDBJ databases">
        <title>Hyphobacterium bacterium isolated from marine sediment.</title>
        <authorList>
            <person name="Zhao S."/>
        </authorList>
    </citation>
    <scope>NUCLEOTIDE SEQUENCE [LARGE SCALE GENOMIC DNA]</scope>
    <source>
        <strain evidence="12">HN65</strain>
    </source>
</reference>
<evidence type="ECO:0000256" key="9">
    <source>
        <dbReference type="SAM" id="Phobius"/>
    </source>
</evidence>
<dbReference type="InterPro" id="IPR013525">
    <property type="entry name" value="ABC2_TM"/>
</dbReference>
<protein>
    <submittedName>
        <fullName evidence="11">ABC transporter permease</fullName>
    </submittedName>
</protein>
<proteinExistence type="inferred from homology"/>
<sequence>MAGRFKIAIRDIRQGLSKFELWTSLAQDDLRQRYRRTIFGLVWLTLSYLIFIVAKIFIFGAINPAPLPWFAAYVTVGFLVWQMVSAFVVDGCTSLINSETWVKGVKLPYSTYFFESVARDIVIFAYSAVVAVAVLLFTGHFPGLVALSSLAGILLIILNGVFLQMLLGVICLRYRDIAQIVQTGMRVLFFLTPLVWTPDQVGPLADFLIWNPFTYYIDIVRAPLVDFELPLMSWLISICLTLLLAVLSVSVFSVFRNRIPYWF</sequence>
<feature type="domain" description="ABC-2 type transporter transmembrane" evidence="10">
    <location>
        <begin position="22"/>
        <end position="222"/>
    </location>
</feature>
<feature type="transmembrane region" description="Helical" evidence="9">
    <location>
        <begin position="38"/>
        <end position="58"/>
    </location>
</feature>
<gene>
    <name evidence="11" type="ORF">V0U79_05715</name>
</gene>
<keyword evidence="6 9" id="KW-1133">Transmembrane helix</keyword>
<evidence type="ECO:0000256" key="7">
    <source>
        <dbReference type="ARBA" id="ARBA00023047"/>
    </source>
</evidence>
<evidence type="ECO:0000313" key="12">
    <source>
        <dbReference type="Proteomes" id="UP001354971"/>
    </source>
</evidence>
<evidence type="ECO:0000313" key="11">
    <source>
        <dbReference type="EMBL" id="MEE2525856.1"/>
    </source>
</evidence>
<comment type="subcellular location">
    <subcellularLocation>
        <location evidence="1">Cell membrane</location>
        <topology evidence="1">Multi-pass membrane protein</topology>
    </subcellularLocation>
</comment>
<dbReference type="EMBL" id="JAZDRP010000003">
    <property type="protein sequence ID" value="MEE2525856.1"/>
    <property type="molecule type" value="Genomic_DNA"/>
</dbReference>
<keyword evidence="4" id="KW-1003">Cell membrane</keyword>
<keyword evidence="5 9" id="KW-0812">Transmembrane</keyword>
<keyword evidence="7" id="KW-0625">Polysaccharide transport</keyword>